<dbReference type="Proteomes" id="UP000535415">
    <property type="component" value="Unassembled WGS sequence"/>
</dbReference>
<dbReference type="EMBL" id="JACIJM010000008">
    <property type="protein sequence ID" value="MBB5723077.1"/>
    <property type="molecule type" value="Genomic_DNA"/>
</dbReference>
<dbReference type="AlphaFoldDB" id="A0A7W9BMH3"/>
<evidence type="ECO:0008006" key="3">
    <source>
        <dbReference type="Google" id="ProtNLM"/>
    </source>
</evidence>
<sequence length="143" mass="15768">MLKCFALASVLLLVGCNDRRPLPTTGTYIIRNDGGGQLISAETDRAVLRLWGGPVRIEGYCNSACLMFTTLSNACLAPGLKLGFHGANVNVGFVGNPQITKYLRNGVKREFVDKWQHIPFTEIHRITAEEYVQLDPEANICTD</sequence>
<organism evidence="1 2">
    <name type="scientific">Yoonia ponticola</name>
    <dbReference type="NCBI Taxonomy" id="1524255"/>
    <lineage>
        <taxon>Bacteria</taxon>
        <taxon>Pseudomonadati</taxon>
        <taxon>Pseudomonadota</taxon>
        <taxon>Alphaproteobacteria</taxon>
        <taxon>Rhodobacterales</taxon>
        <taxon>Paracoccaceae</taxon>
        <taxon>Yoonia</taxon>
    </lineage>
</organism>
<name>A0A7W9BMH3_9RHOB</name>
<proteinExistence type="predicted"/>
<dbReference type="RefSeq" id="WP_183529963.1">
    <property type="nucleotide sequence ID" value="NZ_JACIJM010000008.1"/>
</dbReference>
<evidence type="ECO:0000313" key="2">
    <source>
        <dbReference type="Proteomes" id="UP000535415"/>
    </source>
</evidence>
<keyword evidence="2" id="KW-1185">Reference proteome</keyword>
<evidence type="ECO:0000313" key="1">
    <source>
        <dbReference type="EMBL" id="MBB5723077.1"/>
    </source>
</evidence>
<reference evidence="1 2" key="1">
    <citation type="submission" date="2020-08" db="EMBL/GenBank/DDBJ databases">
        <title>Genomic Encyclopedia of Type Strains, Phase IV (KMG-IV): sequencing the most valuable type-strain genomes for metagenomic binning, comparative biology and taxonomic classification.</title>
        <authorList>
            <person name="Goeker M."/>
        </authorList>
    </citation>
    <scope>NUCLEOTIDE SEQUENCE [LARGE SCALE GENOMIC DNA]</scope>
    <source>
        <strain evidence="1 2">DSM 101064</strain>
    </source>
</reference>
<dbReference type="PROSITE" id="PS51257">
    <property type="entry name" value="PROKAR_LIPOPROTEIN"/>
    <property type="match status" value="1"/>
</dbReference>
<gene>
    <name evidence="1" type="ORF">FHS72_002714</name>
</gene>
<protein>
    <recommendedName>
        <fullName evidence="3">Lipoprotein</fullName>
    </recommendedName>
</protein>
<comment type="caution">
    <text evidence="1">The sequence shown here is derived from an EMBL/GenBank/DDBJ whole genome shotgun (WGS) entry which is preliminary data.</text>
</comment>
<accession>A0A7W9BMH3</accession>